<keyword evidence="12" id="KW-1185">Reference proteome</keyword>
<dbReference type="EMBL" id="FPCK01000001">
    <property type="protein sequence ID" value="SFV29610.1"/>
    <property type="molecule type" value="Genomic_DNA"/>
</dbReference>
<keyword evidence="7" id="KW-0460">Magnesium</keyword>
<evidence type="ECO:0000256" key="5">
    <source>
        <dbReference type="ARBA" id="ARBA00022723"/>
    </source>
</evidence>
<dbReference type="CDD" id="cd05398">
    <property type="entry name" value="NT_ClassII-CCAase"/>
    <property type="match status" value="1"/>
</dbReference>
<evidence type="ECO:0000256" key="4">
    <source>
        <dbReference type="ARBA" id="ARBA00022695"/>
    </source>
</evidence>
<keyword evidence="3" id="KW-0819">tRNA processing</keyword>
<dbReference type="GO" id="GO:0000166">
    <property type="term" value="F:nucleotide binding"/>
    <property type="evidence" value="ECO:0007669"/>
    <property type="project" value="UniProtKB-KW"/>
</dbReference>
<dbReference type="PANTHER" id="PTHR46173">
    <property type="entry name" value="CCA TRNA NUCLEOTIDYLTRANSFERASE 1, MITOCHONDRIAL"/>
    <property type="match status" value="1"/>
</dbReference>
<keyword evidence="4" id="KW-0548">Nucleotidyltransferase</keyword>
<dbReference type="Pfam" id="PF12627">
    <property type="entry name" value="PolyA_pol_RNAbd"/>
    <property type="match status" value="1"/>
</dbReference>
<dbReference type="InterPro" id="IPR043519">
    <property type="entry name" value="NT_sf"/>
</dbReference>
<reference evidence="11 12" key="1">
    <citation type="submission" date="2016-10" db="EMBL/GenBank/DDBJ databases">
        <authorList>
            <person name="de Groot N.N."/>
        </authorList>
    </citation>
    <scope>NUCLEOTIDE SEQUENCE [LARGE SCALE GENOMIC DNA]</scope>
    <source>
        <strain evidence="11 12">IPL20</strain>
    </source>
</reference>
<evidence type="ECO:0000256" key="1">
    <source>
        <dbReference type="ARBA" id="ARBA00001946"/>
    </source>
</evidence>
<evidence type="ECO:0000256" key="8">
    <source>
        <dbReference type="RuleBase" id="RU003953"/>
    </source>
</evidence>
<dbReference type="STRING" id="429728.SAMN05216456_0795"/>
<dbReference type="GO" id="GO:0016779">
    <property type="term" value="F:nucleotidyltransferase activity"/>
    <property type="evidence" value="ECO:0007669"/>
    <property type="project" value="UniProtKB-KW"/>
</dbReference>
<organism evidence="11 12">
    <name type="scientific">Devosia crocina</name>
    <dbReference type="NCBI Taxonomy" id="429728"/>
    <lineage>
        <taxon>Bacteria</taxon>
        <taxon>Pseudomonadati</taxon>
        <taxon>Pseudomonadota</taxon>
        <taxon>Alphaproteobacteria</taxon>
        <taxon>Hyphomicrobiales</taxon>
        <taxon>Devosiaceae</taxon>
        <taxon>Devosia</taxon>
    </lineage>
</organism>
<accession>A0A1I7N4P2</accession>
<dbReference type="Proteomes" id="UP000199074">
    <property type="component" value="Unassembled WGS sequence"/>
</dbReference>
<protein>
    <submittedName>
        <fullName evidence="11">Poly(A) polymerase</fullName>
    </submittedName>
</protein>
<dbReference type="GO" id="GO:0008033">
    <property type="term" value="P:tRNA processing"/>
    <property type="evidence" value="ECO:0007669"/>
    <property type="project" value="UniProtKB-KW"/>
</dbReference>
<evidence type="ECO:0000313" key="12">
    <source>
        <dbReference type="Proteomes" id="UP000199074"/>
    </source>
</evidence>
<dbReference type="GO" id="GO:0000049">
    <property type="term" value="F:tRNA binding"/>
    <property type="evidence" value="ECO:0007669"/>
    <property type="project" value="TreeGrafter"/>
</dbReference>
<dbReference type="PANTHER" id="PTHR46173:SF1">
    <property type="entry name" value="CCA TRNA NUCLEOTIDYLTRANSFERASE 1, MITOCHONDRIAL"/>
    <property type="match status" value="1"/>
</dbReference>
<dbReference type="InterPro" id="IPR050264">
    <property type="entry name" value="Bact_CCA-adding_enz_type3_sf"/>
</dbReference>
<dbReference type="GO" id="GO:0046872">
    <property type="term" value="F:metal ion binding"/>
    <property type="evidence" value="ECO:0007669"/>
    <property type="project" value="UniProtKB-KW"/>
</dbReference>
<dbReference type="Gene3D" id="1.10.3090.10">
    <property type="entry name" value="cca-adding enzyme, domain 2"/>
    <property type="match status" value="1"/>
</dbReference>
<keyword evidence="6" id="KW-0547">Nucleotide-binding</keyword>
<evidence type="ECO:0000256" key="6">
    <source>
        <dbReference type="ARBA" id="ARBA00022741"/>
    </source>
</evidence>
<dbReference type="Pfam" id="PF01743">
    <property type="entry name" value="PolyA_pol"/>
    <property type="match status" value="1"/>
</dbReference>
<keyword evidence="8" id="KW-0694">RNA-binding</keyword>
<keyword evidence="2 8" id="KW-0808">Transferase</keyword>
<comment type="cofactor">
    <cofactor evidence="1">
        <name>Mg(2+)</name>
        <dbReference type="ChEBI" id="CHEBI:18420"/>
    </cofactor>
</comment>
<feature type="domain" description="tRNA nucleotidyltransferase/poly(A) polymerase RNA and SrmB- binding" evidence="10">
    <location>
        <begin position="185"/>
        <end position="235"/>
    </location>
</feature>
<proteinExistence type="inferred from homology"/>
<dbReference type="InterPro" id="IPR002646">
    <property type="entry name" value="PolA_pol_head_dom"/>
</dbReference>
<comment type="similarity">
    <text evidence="8">Belongs to the tRNA nucleotidyltransferase/poly(A) polymerase family.</text>
</comment>
<feature type="domain" description="Poly A polymerase head" evidence="9">
    <location>
        <begin position="31"/>
        <end position="154"/>
    </location>
</feature>
<sequence>MVTRLPEAEWLARPEVQTIFRVLGADEGQTRAVGGIVRDTLMERLRPDADIDMATELLPVTVMQRAKAAGIAAYPTGIEHGTVTLRLNETVVEVTTLRRDVETDGRHAVVRFGTDWTEDARRRDFTMNALYCGPDGGVFDPLGGVGDAANGRVRFIGEPGQRIAEDGLRVYRFFRFTASHGGERLDPEGLAACQAAAGRLDHLSSERVGAEMWRMLGLPKVALTLAVMSEIGILDASRDQMATLLRYEVLGGQNGTTRLAVLAGGDLDAWQERWRLANTVAAGAEKVATAARLMEADRLAEAVYRHGDAAIEGLALAAAEANWPRERLMEAAREIGRLPEPGLPVSGRDLIALGMKPGPEIGAALTRTEAKWIDSGFSLSREELLADAAKG</sequence>
<gene>
    <name evidence="11" type="ORF">SAMN05216456_0795</name>
</gene>
<name>A0A1I7N4P2_9HYPH</name>
<evidence type="ECO:0000313" key="11">
    <source>
        <dbReference type="EMBL" id="SFV29610.1"/>
    </source>
</evidence>
<dbReference type="Gene3D" id="3.30.460.10">
    <property type="entry name" value="Beta Polymerase, domain 2"/>
    <property type="match status" value="1"/>
</dbReference>
<evidence type="ECO:0000256" key="7">
    <source>
        <dbReference type="ARBA" id="ARBA00022842"/>
    </source>
</evidence>
<dbReference type="SUPFAM" id="SSF81301">
    <property type="entry name" value="Nucleotidyltransferase"/>
    <property type="match status" value="1"/>
</dbReference>
<evidence type="ECO:0000256" key="3">
    <source>
        <dbReference type="ARBA" id="ARBA00022694"/>
    </source>
</evidence>
<dbReference type="SUPFAM" id="SSF81891">
    <property type="entry name" value="Poly A polymerase C-terminal region-like"/>
    <property type="match status" value="1"/>
</dbReference>
<evidence type="ECO:0000259" key="10">
    <source>
        <dbReference type="Pfam" id="PF12627"/>
    </source>
</evidence>
<evidence type="ECO:0000256" key="2">
    <source>
        <dbReference type="ARBA" id="ARBA00022679"/>
    </source>
</evidence>
<dbReference type="AlphaFoldDB" id="A0A1I7N4P2"/>
<keyword evidence="5" id="KW-0479">Metal-binding</keyword>
<evidence type="ECO:0000259" key="9">
    <source>
        <dbReference type="Pfam" id="PF01743"/>
    </source>
</evidence>
<dbReference type="Gene3D" id="1.10.110.30">
    <property type="match status" value="1"/>
</dbReference>
<dbReference type="InterPro" id="IPR032828">
    <property type="entry name" value="PolyA_RNA-bd"/>
</dbReference>